<name>A0ABR2FD67_9ROSI</name>
<sequence length="224" mass="24553">MSTTLTNVVRTASETTSTAADPPDPGCLFDLPGPRHAPLPSTTDEFSLAMDVSEAVVTDLNNAVGIVPLVSSPIVVPHAPTSTPSYKDTLLASVSAASRPDVDSIDDEEVVLLEGDVARSTVNGVISIQFSERVQSLAVKNLEMNVVVKLLGRRIGYHTLRNRLYDMWKPSQTFRLMDIENDYFLVTFRSRPDYDAAVSVHGPSLVTTWWLSLGRWISRHLSLT</sequence>
<evidence type="ECO:0000313" key="3">
    <source>
        <dbReference type="Proteomes" id="UP001472677"/>
    </source>
</evidence>
<dbReference type="Proteomes" id="UP001472677">
    <property type="component" value="Unassembled WGS sequence"/>
</dbReference>
<feature type="region of interest" description="Disordered" evidence="1">
    <location>
        <begin position="1"/>
        <end position="42"/>
    </location>
</feature>
<proteinExistence type="predicted"/>
<protein>
    <recommendedName>
        <fullName evidence="4">DUF4283 domain-containing protein</fullName>
    </recommendedName>
</protein>
<evidence type="ECO:0000313" key="2">
    <source>
        <dbReference type="EMBL" id="KAK8578840.1"/>
    </source>
</evidence>
<feature type="compositionally biased region" description="Polar residues" evidence="1">
    <location>
        <begin position="1"/>
        <end position="19"/>
    </location>
</feature>
<evidence type="ECO:0008006" key="4">
    <source>
        <dbReference type="Google" id="ProtNLM"/>
    </source>
</evidence>
<gene>
    <name evidence="2" type="ORF">V6N12_069184</name>
</gene>
<dbReference type="EMBL" id="JBBPBM010000006">
    <property type="protein sequence ID" value="KAK8578840.1"/>
    <property type="molecule type" value="Genomic_DNA"/>
</dbReference>
<organism evidence="2 3">
    <name type="scientific">Hibiscus sabdariffa</name>
    <name type="common">roselle</name>
    <dbReference type="NCBI Taxonomy" id="183260"/>
    <lineage>
        <taxon>Eukaryota</taxon>
        <taxon>Viridiplantae</taxon>
        <taxon>Streptophyta</taxon>
        <taxon>Embryophyta</taxon>
        <taxon>Tracheophyta</taxon>
        <taxon>Spermatophyta</taxon>
        <taxon>Magnoliopsida</taxon>
        <taxon>eudicotyledons</taxon>
        <taxon>Gunneridae</taxon>
        <taxon>Pentapetalae</taxon>
        <taxon>rosids</taxon>
        <taxon>malvids</taxon>
        <taxon>Malvales</taxon>
        <taxon>Malvaceae</taxon>
        <taxon>Malvoideae</taxon>
        <taxon>Hibiscus</taxon>
    </lineage>
</organism>
<comment type="caution">
    <text evidence="2">The sequence shown here is derived from an EMBL/GenBank/DDBJ whole genome shotgun (WGS) entry which is preliminary data.</text>
</comment>
<evidence type="ECO:0000256" key="1">
    <source>
        <dbReference type="SAM" id="MobiDB-lite"/>
    </source>
</evidence>
<keyword evidence="3" id="KW-1185">Reference proteome</keyword>
<accession>A0ABR2FD67</accession>
<reference evidence="2 3" key="1">
    <citation type="journal article" date="2024" name="G3 (Bethesda)">
        <title>Genome assembly of Hibiscus sabdariffa L. provides insights into metabolisms of medicinal natural products.</title>
        <authorList>
            <person name="Kim T."/>
        </authorList>
    </citation>
    <scope>NUCLEOTIDE SEQUENCE [LARGE SCALE GENOMIC DNA]</scope>
    <source>
        <strain evidence="2">TK-2024</strain>
        <tissue evidence="2">Old leaves</tissue>
    </source>
</reference>